<dbReference type="Pfam" id="PF07732">
    <property type="entry name" value="Cu-oxidase_3"/>
    <property type="match status" value="1"/>
</dbReference>
<keyword evidence="3" id="KW-0186">Copper</keyword>
<dbReference type="InterPro" id="IPR008972">
    <property type="entry name" value="Cupredoxin"/>
</dbReference>
<name>A0AA43Q5C6_9GAMM</name>
<sequence>MNKSSRLLLLSIALGGLTTGCTDEAQTKAQLDKYAATQAEKAEPKPMSIEEMEAHSAGGMQHSMPVSADGQMQHVMPAEPAGTHQSGMAEIGRRADDLPAPLNRTQAQRVSVDLYTDEIVAEIMPGVSYEYWTYNGKVPGPFIRARAGDQVEIHLSHGKPNVAGAAHSEHASGQHAAAGHSAHSIDLHAVVGPGGGAPLMQVEQGEAKSFSFKATHPGIYVYHCASPHVPTHIANGMYGMILVEPEQGLAKVDREFYVMQGDFYTSGNYGDKGLQAFSKEKMLAEKPEYFLFNGRVNSLSGDRALKAKVGEKIRLFVGVGSHIAANFHIIGGIFDSLYQYGAIMNPPLKNVQTTVIAPGSAVMIEFTAEVPGTYLLVDHSLTRAIDKGALAELIIEGPAQPALYKPIGQ</sequence>
<evidence type="ECO:0000259" key="4">
    <source>
        <dbReference type="Pfam" id="PF07732"/>
    </source>
</evidence>
<dbReference type="InterPro" id="IPR011707">
    <property type="entry name" value="Cu-oxidase-like_N"/>
</dbReference>
<accession>A0AA43Q5C6</accession>
<protein>
    <submittedName>
        <fullName evidence="5">Multicopper oxidase domain-containing protein</fullName>
    </submittedName>
</protein>
<proteinExistence type="predicted"/>
<dbReference type="Proteomes" id="UP001160519">
    <property type="component" value="Unassembled WGS sequence"/>
</dbReference>
<dbReference type="CDD" id="cd11020">
    <property type="entry name" value="CuRO_1_CuNIR"/>
    <property type="match status" value="1"/>
</dbReference>
<dbReference type="FunFam" id="2.60.40.420:FF:000093">
    <property type="entry name" value="Copper-containing nitrite reductase"/>
    <property type="match status" value="1"/>
</dbReference>
<feature type="domain" description="Plastocyanin-like" evidence="4">
    <location>
        <begin position="126"/>
        <end position="247"/>
    </location>
</feature>
<evidence type="ECO:0000313" key="6">
    <source>
        <dbReference type="Proteomes" id="UP001160519"/>
    </source>
</evidence>
<keyword evidence="1" id="KW-0479">Metal-binding</keyword>
<gene>
    <name evidence="5" type="ORF">PSU93_12725</name>
</gene>
<dbReference type="SUPFAM" id="SSF49503">
    <property type="entry name" value="Cupredoxins"/>
    <property type="match status" value="2"/>
</dbReference>
<reference evidence="5" key="1">
    <citation type="submission" date="2023-01" db="EMBL/GenBank/DDBJ databases">
        <title>Biogeochemical cycle of methane in antarctic sediments.</title>
        <authorList>
            <person name="Roldan D.M."/>
            <person name="Menes R.J."/>
        </authorList>
    </citation>
    <scope>NUCLEOTIDE SEQUENCE [LARGE SCALE GENOMIC DNA]</scope>
    <source>
        <strain evidence="5">K-2018 MAG008</strain>
    </source>
</reference>
<dbReference type="Gene3D" id="2.60.40.420">
    <property type="entry name" value="Cupredoxins - blue copper proteins"/>
    <property type="match status" value="2"/>
</dbReference>
<keyword evidence="6" id="KW-1185">Reference proteome</keyword>
<dbReference type="GO" id="GO:0005507">
    <property type="term" value="F:copper ion binding"/>
    <property type="evidence" value="ECO:0007669"/>
    <property type="project" value="InterPro"/>
</dbReference>
<dbReference type="AlphaFoldDB" id="A0AA43Q5C6"/>
<evidence type="ECO:0000256" key="2">
    <source>
        <dbReference type="ARBA" id="ARBA00023002"/>
    </source>
</evidence>
<evidence type="ECO:0000256" key="1">
    <source>
        <dbReference type="ARBA" id="ARBA00022723"/>
    </source>
</evidence>
<dbReference type="PANTHER" id="PTHR11709">
    <property type="entry name" value="MULTI-COPPER OXIDASE"/>
    <property type="match status" value="1"/>
</dbReference>
<dbReference type="CDD" id="cd04208">
    <property type="entry name" value="CuRO_2_CuNIR"/>
    <property type="match status" value="1"/>
</dbReference>
<evidence type="ECO:0000256" key="3">
    <source>
        <dbReference type="ARBA" id="ARBA00023008"/>
    </source>
</evidence>
<keyword evidence="2" id="KW-0560">Oxidoreductase</keyword>
<dbReference type="EMBL" id="JAQSDF010000052">
    <property type="protein sequence ID" value="MDI1232004.1"/>
    <property type="molecule type" value="Genomic_DNA"/>
</dbReference>
<dbReference type="InterPro" id="IPR045087">
    <property type="entry name" value="Cu-oxidase_fam"/>
</dbReference>
<organism evidence="5 6">
    <name type="scientific">Candidatus Methylobacter titanis</name>
    <dbReference type="NCBI Taxonomy" id="3053457"/>
    <lineage>
        <taxon>Bacteria</taxon>
        <taxon>Pseudomonadati</taxon>
        <taxon>Pseudomonadota</taxon>
        <taxon>Gammaproteobacteria</taxon>
        <taxon>Methylococcales</taxon>
        <taxon>Methylococcaceae</taxon>
        <taxon>Methylobacter</taxon>
    </lineage>
</organism>
<comment type="caution">
    <text evidence="5">The sequence shown here is derived from an EMBL/GenBank/DDBJ whole genome shotgun (WGS) entry which is preliminary data.</text>
</comment>
<dbReference type="PANTHER" id="PTHR11709:SF394">
    <property type="entry name" value="FI03373P-RELATED"/>
    <property type="match status" value="1"/>
</dbReference>
<dbReference type="GO" id="GO:0016491">
    <property type="term" value="F:oxidoreductase activity"/>
    <property type="evidence" value="ECO:0007669"/>
    <property type="project" value="UniProtKB-KW"/>
</dbReference>
<dbReference type="PROSITE" id="PS51257">
    <property type="entry name" value="PROKAR_LIPOPROTEIN"/>
    <property type="match status" value="1"/>
</dbReference>
<evidence type="ECO:0000313" key="5">
    <source>
        <dbReference type="EMBL" id="MDI1232004.1"/>
    </source>
</evidence>